<evidence type="ECO:0000256" key="1">
    <source>
        <dbReference type="ARBA" id="ARBA00004651"/>
    </source>
</evidence>
<dbReference type="Pfam" id="PF03788">
    <property type="entry name" value="LrgA"/>
    <property type="match status" value="1"/>
</dbReference>
<organism evidence="7 8">
    <name type="scientific">Thalassotalea profundi</name>
    <dbReference type="NCBI Taxonomy" id="2036687"/>
    <lineage>
        <taxon>Bacteria</taxon>
        <taxon>Pseudomonadati</taxon>
        <taxon>Pseudomonadota</taxon>
        <taxon>Gammaproteobacteria</taxon>
        <taxon>Alteromonadales</taxon>
        <taxon>Colwelliaceae</taxon>
        <taxon>Thalassotalea</taxon>
    </lineage>
</organism>
<keyword evidence="3 6" id="KW-0812">Transmembrane</keyword>
<feature type="transmembrane region" description="Helical" evidence="6">
    <location>
        <begin position="12"/>
        <end position="32"/>
    </location>
</feature>
<evidence type="ECO:0000256" key="5">
    <source>
        <dbReference type="ARBA" id="ARBA00023136"/>
    </source>
</evidence>
<feature type="transmembrane region" description="Helical" evidence="6">
    <location>
        <begin position="95"/>
        <end position="115"/>
    </location>
</feature>
<dbReference type="Proteomes" id="UP000626370">
    <property type="component" value="Unassembled WGS sequence"/>
</dbReference>
<dbReference type="PANTHER" id="PTHR33931">
    <property type="entry name" value="HOLIN-LIKE PROTEIN CIDA-RELATED"/>
    <property type="match status" value="1"/>
</dbReference>
<protein>
    <recommendedName>
        <fullName evidence="9">CidA/LrgA family protein</fullName>
    </recommendedName>
</protein>
<keyword evidence="2" id="KW-1003">Cell membrane</keyword>
<keyword evidence="4 6" id="KW-1133">Transmembrane helix</keyword>
<evidence type="ECO:0000313" key="8">
    <source>
        <dbReference type="Proteomes" id="UP000626370"/>
    </source>
</evidence>
<evidence type="ECO:0000256" key="6">
    <source>
        <dbReference type="SAM" id="Phobius"/>
    </source>
</evidence>
<evidence type="ECO:0000313" key="7">
    <source>
        <dbReference type="EMBL" id="GHE81218.1"/>
    </source>
</evidence>
<dbReference type="PANTHER" id="PTHR33931:SF2">
    <property type="entry name" value="HOLIN-LIKE PROTEIN CIDA"/>
    <property type="match status" value="1"/>
</dbReference>
<evidence type="ECO:0008006" key="9">
    <source>
        <dbReference type="Google" id="ProtNLM"/>
    </source>
</evidence>
<keyword evidence="8" id="KW-1185">Reference proteome</keyword>
<proteinExistence type="predicted"/>
<evidence type="ECO:0000256" key="3">
    <source>
        <dbReference type="ARBA" id="ARBA00022692"/>
    </source>
</evidence>
<comment type="caution">
    <text evidence="7">The sequence shown here is derived from an EMBL/GenBank/DDBJ whole genome shotgun (WGS) entry which is preliminary data.</text>
</comment>
<keyword evidence="5 6" id="KW-0472">Membrane</keyword>
<name>A0ABQ3IJA2_9GAMM</name>
<evidence type="ECO:0000256" key="2">
    <source>
        <dbReference type="ARBA" id="ARBA00022475"/>
    </source>
</evidence>
<comment type="subcellular location">
    <subcellularLocation>
        <location evidence="1">Cell membrane</location>
        <topology evidence="1">Multi-pass membrane protein</topology>
    </subcellularLocation>
</comment>
<dbReference type="EMBL" id="BNAH01000002">
    <property type="protein sequence ID" value="GHE81218.1"/>
    <property type="molecule type" value="Genomic_DNA"/>
</dbReference>
<dbReference type="RefSeq" id="WP_189376684.1">
    <property type="nucleotide sequence ID" value="NZ_BNAH01000002.1"/>
</dbReference>
<gene>
    <name evidence="7" type="ORF">GCM10011501_06660</name>
</gene>
<accession>A0ABQ3IJA2</accession>
<evidence type="ECO:0000256" key="4">
    <source>
        <dbReference type="ARBA" id="ARBA00022989"/>
    </source>
</evidence>
<reference evidence="8" key="1">
    <citation type="journal article" date="2019" name="Int. J. Syst. Evol. Microbiol.">
        <title>The Global Catalogue of Microorganisms (GCM) 10K type strain sequencing project: providing services to taxonomists for standard genome sequencing and annotation.</title>
        <authorList>
            <consortium name="The Broad Institute Genomics Platform"/>
            <consortium name="The Broad Institute Genome Sequencing Center for Infectious Disease"/>
            <person name="Wu L."/>
            <person name="Ma J."/>
        </authorList>
    </citation>
    <scope>NUCLEOTIDE SEQUENCE [LARGE SCALE GENOMIC DNA]</scope>
    <source>
        <strain evidence="8">CGMCC 1.15922</strain>
    </source>
</reference>
<sequence>MTKIIKHQWINIAYAIVSLLICLGLGYGISAITGGLPPSLYGMAILTLSLQLKWISAERISVFTTWAIRHMGVCFVPAGVGIIEHKQLIQQHGLAIVAITFVTTFLVLTFVGLIYQKHEEKSQTKPTNNDTSRHS</sequence>
<dbReference type="InterPro" id="IPR005538">
    <property type="entry name" value="LrgA/CidA"/>
</dbReference>